<dbReference type="PANTHER" id="PTHR10815:SF5">
    <property type="entry name" value="METHYLATED-DNA--PROTEIN-CYSTEINE METHYLTRANSFERASE"/>
    <property type="match status" value="1"/>
</dbReference>
<evidence type="ECO:0000256" key="2">
    <source>
        <dbReference type="HAMAP-Rule" id="MF_00772"/>
    </source>
</evidence>
<accession>A0ABS1KMR9</accession>
<protein>
    <recommendedName>
        <fullName evidence="2">Methylated-DNA--protein-cysteine methyltransferase</fullName>
        <ecNumber evidence="2">2.1.1.63</ecNumber>
    </recommendedName>
    <alternativeName>
        <fullName evidence="2">6-O-methylguanine-DNA methyltransferase</fullName>
        <shortName evidence="2">MGMT</shortName>
    </alternativeName>
    <alternativeName>
        <fullName evidence="2">O-6-methylguanine-DNA-alkyltransferase</fullName>
    </alternativeName>
</protein>
<dbReference type="CDD" id="cd06445">
    <property type="entry name" value="ATase"/>
    <property type="match status" value="1"/>
</dbReference>
<dbReference type="HAMAP" id="MF_00772">
    <property type="entry name" value="OGT"/>
    <property type="match status" value="1"/>
</dbReference>
<dbReference type="NCBIfam" id="TIGR00589">
    <property type="entry name" value="ogt"/>
    <property type="match status" value="1"/>
</dbReference>
<dbReference type="SUPFAM" id="SSF53155">
    <property type="entry name" value="Methylated DNA-protein cysteine methyltransferase domain"/>
    <property type="match status" value="1"/>
</dbReference>
<feature type="active site" description="Nucleophile; methyl group acceptor" evidence="2">
    <location>
        <position position="131"/>
    </location>
</feature>
<dbReference type="InterPro" id="IPR023546">
    <property type="entry name" value="MGMT"/>
</dbReference>
<reference evidence="5 6" key="1">
    <citation type="submission" date="2021-01" db="EMBL/GenBank/DDBJ databases">
        <title>Chryseolinea sp. Jin1 Genome sequencing and assembly.</title>
        <authorList>
            <person name="Kim I."/>
        </authorList>
    </citation>
    <scope>NUCLEOTIDE SEQUENCE [LARGE SCALE GENOMIC DNA]</scope>
    <source>
        <strain evidence="5 6">Jin1</strain>
    </source>
</reference>
<dbReference type="Gene3D" id="1.10.10.10">
    <property type="entry name" value="Winged helix-like DNA-binding domain superfamily/Winged helix DNA-binding domain"/>
    <property type="match status" value="1"/>
</dbReference>
<evidence type="ECO:0000259" key="3">
    <source>
        <dbReference type="Pfam" id="PF01035"/>
    </source>
</evidence>
<comment type="miscellaneous">
    <text evidence="2">This enzyme catalyzes only one turnover and therefore is not strictly catalytic. According to one definition, an enzyme is a biocatalyst that acts repeatedly and over many reaction cycles.</text>
</comment>
<keyword evidence="1 2" id="KW-0227">DNA damage</keyword>
<dbReference type="SUPFAM" id="SSF46767">
    <property type="entry name" value="Methylated DNA-protein cysteine methyltransferase, C-terminal domain"/>
    <property type="match status" value="1"/>
</dbReference>
<keyword evidence="2" id="KW-0489">Methyltransferase</keyword>
<keyword evidence="2" id="KW-0808">Transferase</keyword>
<gene>
    <name evidence="5" type="ORF">JI741_04920</name>
</gene>
<evidence type="ECO:0000256" key="1">
    <source>
        <dbReference type="ARBA" id="ARBA00022763"/>
    </source>
</evidence>
<keyword evidence="2" id="KW-0234">DNA repair</keyword>
<proteinExistence type="inferred from homology"/>
<comment type="subcellular location">
    <subcellularLocation>
        <location evidence="2">Cytoplasm</location>
    </subcellularLocation>
</comment>
<comment type="catalytic activity">
    <reaction evidence="2">
        <text>a 4-O-methyl-thymidine in DNA + L-cysteinyl-[protein] = a thymidine in DNA + S-methyl-L-cysteinyl-[protein]</text>
        <dbReference type="Rhea" id="RHEA:53428"/>
        <dbReference type="Rhea" id="RHEA-COMP:10131"/>
        <dbReference type="Rhea" id="RHEA-COMP:10132"/>
        <dbReference type="Rhea" id="RHEA-COMP:13555"/>
        <dbReference type="Rhea" id="RHEA-COMP:13556"/>
        <dbReference type="ChEBI" id="CHEBI:29950"/>
        <dbReference type="ChEBI" id="CHEBI:82612"/>
        <dbReference type="ChEBI" id="CHEBI:137386"/>
        <dbReference type="ChEBI" id="CHEBI:137387"/>
        <dbReference type="EC" id="2.1.1.63"/>
    </reaction>
</comment>
<dbReference type="InterPro" id="IPR014048">
    <property type="entry name" value="MethylDNA_cys_MeTrfase_DNA-bd"/>
</dbReference>
<dbReference type="InterPro" id="IPR008332">
    <property type="entry name" value="MethylG_MeTrfase_N"/>
</dbReference>
<dbReference type="InterPro" id="IPR036217">
    <property type="entry name" value="MethylDNA_cys_MeTrfase_DNAb"/>
</dbReference>
<comment type="similarity">
    <text evidence="2">Belongs to the MGMT family.</text>
</comment>
<dbReference type="Pfam" id="PF02870">
    <property type="entry name" value="Methyltransf_1N"/>
    <property type="match status" value="1"/>
</dbReference>
<dbReference type="Proteomes" id="UP000613030">
    <property type="component" value="Unassembled WGS sequence"/>
</dbReference>
<feature type="domain" description="Methylated-DNA-[protein]-cysteine S-methyltransferase DNA binding" evidence="3">
    <location>
        <begin position="81"/>
        <end position="159"/>
    </location>
</feature>
<dbReference type="PANTHER" id="PTHR10815">
    <property type="entry name" value="METHYLATED-DNA--PROTEIN-CYSTEINE METHYLTRANSFERASE"/>
    <property type="match status" value="1"/>
</dbReference>
<feature type="domain" description="Methylguanine DNA methyltransferase ribonuclease-like" evidence="4">
    <location>
        <begin position="5"/>
        <end position="76"/>
    </location>
</feature>
<keyword evidence="6" id="KW-1185">Reference proteome</keyword>
<name>A0ABS1KMR9_9BACT</name>
<sequence>MEYAYTTINSPVGILKLIASTQALVAILWQHDDGERVSVHGDAERDDAHPILLETKKQLTEYFDKKRETFTLALDFEGTGFQKKVWQALLTIPYGTTTTYGHIAEQVGNAKAVRAVGGAVNKNPISIIAPCHRVVGSTGNPVGFGGGLHNKAILLRLEDRNPSLF</sequence>
<evidence type="ECO:0000259" key="4">
    <source>
        <dbReference type="Pfam" id="PF02870"/>
    </source>
</evidence>
<dbReference type="Pfam" id="PF01035">
    <property type="entry name" value="DNA_binding_1"/>
    <property type="match status" value="1"/>
</dbReference>
<evidence type="ECO:0000313" key="6">
    <source>
        <dbReference type="Proteomes" id="UP000613030"/>
    </source>
</evidence>
<dbReference type="InterPro" id="IPR036388">
    <property type="entry name" value="WH-like_DNA-bd_sf"/>
</dbReference>
<comment type="function">
    <text evidence="2">Involved in the cellular defense against the biological effects of O6-methylguanine (O6-MeG) and O4-methylthymine (O4-MeT) in DNA. Repairs the methylated nucleobase in DNA by stoichiometrically transferring the methyl group to a cysteine residue in the enzyme. This is a suicide reaction: the enzyme is irreversibly inactivated.</text>
</comment>
<dbReference type="Gene3D" id="3.30.160.70">
    <property type="entry name" value="Methylated DNA-protein cysteine methyltransferase domain"/>
    <property type="match status" value="1"/>
</dbReference>
<dbReference type="EMBL" id="JAERRB010000001">
    <property type="protein sequence ID" value="MBL0740547.1"/>
    <property type="molecule type" value="Genomic_DNA"/>
</dbReference>
<dbReference type="EC" id="2.1.1.63" evidence="2"/>
<organism evidence="5 6">
    <name type="scientific">Chryseolinea lacunae</name>
    <dbReference type="NCBI Taxonomy" id="2801331"/>
    <lineage>
        <taxon>Bacteria</taxon>
        <taxon>Pseudomonadati</taxon>
        <taxon>Bacteroidota</taxon>
        <taxon>Cytophagia</taxon>
        <taxon>Cytophagales</taxon>
        <taxon>Fulvivirgaceae</taxon>
        <taxon>Chryseolinea</taxon>
    </lineage>
</organism>
<keyword evidence="2" id="KW-0963">Cytoplasm</keyword>
<comment type="caution">
    <text evidence="5">The sequence shown here is derived from an EMBL/GenBank/DDBJ whole genome shotgun (WGS) entry which is preliminary data.</text>
</comment>
<comment type="catalytic activity">
    <reaction evidence="2">
        <text>a 6-O-methyl-2'-deoxyguanosine in DNA + L-cysteinyl-[protein] = S-methyl-L-cysteinyl-[protein] + a 2'-deoxyguanosine in DNA</text>
        <dbReference type="Rhea" id="RHEA:24000"/>
        <dbReference type="Rhea" id="RHEA-COMP:10131"/>
        <dbReference type="Rhea" id="RHEA-COMP:10132"/>
        <dbReference type="Rhea" id="RHEA-COMP:11367"/>
        <dbReference type="Rhea" id="RHEA-COMP:11368"/>
        <dbReference type="ChEBI" id="CHEBI:29950"/>
        <dbReference type="ChEBI" id="CHEBI:82612"/>
        <dbReference type="ChEBI" id="CHEBI:85445"/>
        <dbReference type="ChEBI" id="CHEBI:85448"/>
        <dbReference type="EC" id="2.1.1.63"/>
    </reaction>
</comment>
<dbReference type="InterPro" id="IPR036631">
    <property type="entry name" value="MGMT_N_sf"/>
</dbReference>
<evidence type="ECO:0000313" key="5">
    <source>
        <dbReference type="EMBL" id="MBL0740547.1"/>
    </source>
</evidence>
<dbReference type="RefSeq" id="WP_202007875.1">
    <property type="nucleotide sequence ID" value="NZ_JAERRB010000001.1"/>
</dbReference>